<name>A0A354M646_9BACT</name>
<sequence>MIKLYILSPTTPVQTTVYQITLLESYKKKFSYVGETGCGIPQITITGNKEDWIWIFDHLSDLDKLGLTWWGKELRPIIKEFINVFDDKINVSFWDSIYKDAAEYGAFYISGWIIKFFPYLPTTGEDFLGYTSEGKGKYELVYRLNPYLHGNDYKLSTLGTESFPSGLSQIDIKWINYFNRTTKKMEAYSGFFGVKQSQDKTLEPFISWLVCKKDTSKVKMDVSDVLSLSPKHHNDPQLWSPRICNEYTDSAIYDIKKFKSQQASLLFIRNELNRNKEKYQQLNNIDLSGDTLRFLITCDGSVAQIKLKGRNTENKKLIDFFERELTILPESWIPALAHPDKVLDYFDFSEEELKLKVKANSELEIVF</sequence>
<dbReference type="PANTHER" id="PTHR31252">
    <property type="entry name" value="DUF4419 DOMAIN-CONTAINING PROTEIN"/>
    <property type="match status" value="1"/>
</dbReference>
<gene>
    <name evidence="1" type="ORF">DDY73_13390</name>
</gene>
<dbReference type="InterPro" id="IPR025533">
    <property type="entry name" value="DUF4419"/>
</dbReference>
<dbReference type="Pfam" id="PF14388">
    <property type="entry name" value="DUF4419"/>
    <property type="match status" value="1"/>
</dbReference>
<comment type="caution">
    <text evidence="1">The sequence shown here is derived from an EMBL/GenBank/DDBJ whole genome shotgun (WGS) entry which is preliminary data.</text>
</comment>
<dbReference type="PANTHER" id="PTHR31252:SF11">
    <property type="entry name" value="DUF4419 DOMAIN-CONTAINING PROTEIN"/>
    <property type="match status" value="1"/>
</dbReference>
<reference evidence="1 2" key="1">
    <citation type="journal article" date="2018" name="Nat. Biotechnol.">
        <title>A standardized bacterial taxonomy based on genome phylogeny substantially revises the tree of life.</title>
        <authorList>
            <person name="Parks D.H."/>
            <person name="Chuvochina M."/>
            <person name="Waite D.W."/>
            <person name="Rinke C."/>
            <person name="Skarshewski A."/>
            <person name="Chaumeil P.A."/>
            <person name="Hugenholtz P."/>
        </authorList>
    </citation>
    <scope>NUCLEOTIDE SEQUENCE [LARGE SCALE GENOMIC DNA]</scope>
    <source>
        <strain evidence="1">UBA11482</strain>
    </source>
</reference>
<accession>A0A354M646</accession>
<dbReference type="Proteomes" id="UP000262954">
    <property type="component" value="Unassembled WGS sequence"/>
</dbReference>
<dbReference type="AlphaFoldDB" id="A0A354M646"/>
<evidence type="ECO:0000313" key="1">
    <source>
        <dbReference type="EMBL" id="HBJ09985.1"/>
    </source>
</evidence>
<dbReference type="EMBL" id="DNWC01000168">
    <property type="protein sequence ID" value="HBJ09985.1"/>
    <property type="molecule type" value="Genomic_DNA"/>
</dbReference>
<proteinExistence type="predicted"/>
<evidence type="ECO:0000313" key="2">
    <source>
        <dbReference type="Proteomes" id="UP000262954"/>
    </source>
</evidence>
<organism evidence="1 2">
    <name type="scientific">Coprobacter fastidiosus</name>
    <dbReference type="NCBI Taxonomy" id="1099853"/>
    <lineage>
        <taxon>Bacteria</taxon>
        <taxon>Pseudomonadati</taxon>
        <taxon>Bacteroidota</taxon>
        <taxon>Bacteroidia</taxon>
        <taxon>Bacteroidales</taxon>
        <taxon>Barnesiellaceae</taxon>
        <taxon>Coprobacter</taxon>
    </lineage>
</organism>
<protein>
    <submittedName>
        <fullName evidence="1">Uncharacterized protein</fullName>
    </submittedName>
</protein>